<gene>
    <name evidence="4" type="ORF">Tco_0977010</name>
</gene>
<reference evidence="4" key="2">
    <citation type="submission" date="2022-01" db="EMBL/GenBank/DDBJ databases">
        <authorList>
            <person name="Yamashiro T."/>
            <person name="Shiraishi A."/>
            <person name="Satake H."/>
            <person name="Nakayama K."/>
        </authorList>
    </citation>
    <scope>NUCLEOTIDE SEQUENCE</scope>
</reference>
<protein>
    <submittedName>
        <fullName evidence="4">Zinc knuckle CX2CX4HX4C containing protein</fullName>
    </submittedName>
</protein>
<keyword evidence="2" id="KW-1133">Transmembrane helix</keyword>
<feature type="transmembrane region" description="Helical" evidence="2">
    <location>
        <begin position="60"/>
        <end position="87"/>
    </location>
</feature>
<evidence type="ECO:0000256" key="2">
    <source>
        <dbReference type="SAM" id="Phobius"/>
    </source>
</evidence>
<accession>A0ABQ5EIW4</accession>
<name>A0ABQ5EIW4_9ASTR</name>
<dbReference type="InterPro" id="IPR040256">
    <property type="entry name" value="At4g02000-like"/>
</dbReference>
<dbReference type="PANTHER" id="PTHR31286">
    <property type="entry name" value="GLYCINE-RICH CELL WALL STRUCTURAL PROTEIN 1.8-LIKE"/>
    <property type="match status" value="1"/>
</dbReference>
<evidence type="ECO:0000313" key="5">
    <source>
        <dbReference type="Proteomes" id="UP001151760"/>
    </source>
</evidence>
<comment type="caution">
    <text evidence="4">The sequence shown here is derived from an EMBL/GenBank/DDBJ whole genome shotgun (WGS) entry which is preliminary data.</text>
</comment>
<dbReference type="InterPro" id="IPR025558">
    <property type="entry name" value="DUF4283"/>
</dbReference>
<evidence type="ECO:0000256" key="1">
    <source>
        <dbReference type="SAM" id="MobiDB-lite"/>
    </source>
</evidence>
<keyword evidence="5" id="KW-1185">Reference proteome</keyword>
<dbReference type="EMBL" id="BQNB010016356">
    <property type="protein sequence ID" value="GJT50853.1"/>
    <property type="molecule type" value="Genomic_DNA"/>
</dbReference>
<feature type="compositionally biased region" description="Polar residues" evidence="1">
    <location>
        <begin position="514"/>
        <end position="544"/>
    </location>
</feature>
<keyword evidence="2" id="KW-0472">Membrane</keyword>
<dbReference type="Pfam" id="PF14111">
    <property type="entry name" value="DUF4283"/>
    <property type="match status" value="1"/>
</dbReference>
<proteinExistence type="predicted"/>
<feature type="compositionally biased region" description="Acidic residues" evidence="1">
    <location>
        <begin position="546"/>
        <end position="559"/>
    </location>
</feature>
<evidence type="ECO:0000259" key="3">
    <source>
        <dbReference type="Pfam" id="PF14111"/>
    </source>
</evidence>
<feature type="compositionally biased region" description="Basic residues" evidence="1">
    <location>
        <begin position="470"/>
        <end position="479"/>
    </location>
</feature>
<feature type="region of interest" description="Disordered" evidence="1">
    <location>
        <begin position="458"/>
        <end position="560"/>
    </location>
</feature>
<feature type="domain" description="DUF4283" evidence="3">
    <location>
        <begin position="278"/>
        <end position="322"/>
    </location>
</feature>
<dbReference type="Proteomes" id="UP001151760">
    <property type="component" value="Unassembled WGS sequence"/>
</dbReference>
<dbReference type="PANTHER" id="PTHR31286:SF99">
    <property type="entry name" value="DUF4283 DOMAIN-CONTAINING PROTEIN"/>
    <property type="match status" value="1"/>
</dbReference>
<sequence>MGGEGDGVANWTSSGVIGERLRVMSIDAFFLELEEVEELLEEEMLMSSSNHFLMVMWMRLVIWFLVSSWVKSITIVFGDMMLIFGLLEALEMEAIVDEEDGEVGLGVLAGMEKLSNTNSVKVSITNGEDLMRNASIVNEPAGVCSRLINETNIETLFGVKFTSLSDIDDFSMSIKEGKYADILFVDRNNVDVIPCKISYVDDSINVNVDESTIPSDPIIQSVDINKSTSYAGVAGGSAKDEPNVNSNFRTLVVDPVFDGVNISIPRKVVEKAKHGLKRIMMNSKGFFFFKFDSRAGLEAVLEGGPWLIRKSPIILKKWSMDTRLLKEELTRIPIWVKLHDVPIQVFEEDGISLIATFIGKPVMLDSYTSSMCNDSWGRSSFARCLIEVNSEADLVDVVTIGIPSLSEDDFTKETIRVEYEWRPPRCDTCKIFGHVHDYCPKKVVSPPIVATSNVVTPNAEKTNDGFQTVGKKKKRKGKSKSTNGGQFTGPSVKHNVRYEPKATTSAPKKGTTYVGYTSQSTPMLKTTGNSSKKDNLSMSNSFSALNEEEEDEEDVENVYDESANLIQNTKAGGSSSFTAAAG</sequence>
<keyword evidence="2" id="KW-0812">Transmembrane</keyword>
<evidence type="ECO:0000313" key="4">
    <source>
        <dbReference type="EMBL" id="GJT50853.1"/>
    </source>
</evidence>
<reference evidence="4" key="1">
    <citation type="journal article" date="2022" name="Int. J. Mol. Sci.">
        <title>Draft Genome of Tanacetum Coccineum: Genomic Comparison of Closely Related Tanacetum-Family Plants.</title>
        <authorList>
            <person name="Yamashiro T."/>
            <person name="Shiraishi A."/>
            <person name="Nakayama K."/>
            <person name="Satake H."/>
        </authorList>
    </citation>
    <scope>NUCLEOTIDE SEQUENCE</scope>
</reference>
<organism evidence="4 5">
    <name type="scientific">Tanacetum coccineum</name>
    <dbReference type="NCBI Taxonomy" id="301880"/>
    <lineage>
        <taxon>Eukaryota</taxon>
        <taxon>Viridiplantae</taxon>
        <taxon>Streptophyta</taxon>
        <taxon>Embryophyta</taxon>
        <taxon>Tracheophyta</taxon>
        <taxon>Spermatophyta</taxon>
        <taxon>Magnoliopsida</taxon>
        <taxon>eudicotyledons</taxon>
        <taxon>Gunneridae</taxon>
        <taxon>Pentapetalae</taxon>
        <taxon>asterids</taxon>
        <taxon>campanulids</taxon>
        <taxon>Asterales</taxon>
        <taxon>Asteraceae</taxon>
        <taxon>Asteroideae</taxon>
        <taxon>Anthemideae</taxon>
        <taxon>Anthemidinae</taxon>
        <taxon>Tanacetum</taxon>
    </lineage>
</organism>